<dbReference type="PANTHER" id="PTHR33395">
    <property type="entry name" value="TRANSCRIPTASE, PUTATIVE-RELATED-RELATED"/>
    <property type="match status" value="1"/>
</dbReference>
<protein>
    <submittedName>
        <fullName evidence="1">Uncharacterized protein</fullName>
    </submittedName>
</protein>
<evidence type="ECO:0000313" key="1">
    <source>
        <dbReference type="EMBL" id="MBY74724.1"/>
    </source>
</evidence>
<dbReference type="PANTHER" id="PTHR33395:SF22">
    <property type="entry name" value="REVERSE TRANSCRIPTASE DOMAIN-CONTAINING PROTEIN"/>
    <property type="match status" value="1"/>
</dbReference>
<sequence>MIPNFFWKYIRTLKSNKSSIPSSVKWDDVVADNIENTSKLFANYFSSVYSCNNIPIMPQELPYTNYCQDHNLNSWVIFETEILDSFGSLNQASGAGPDSLPPIFLTSCLPVLIKSLHYLFNRSLSIGVFPHFWKKSYITPTFKSGDRSNVTNYRPISKLSIILKAFEAIITKKLSYLISKNISIHQHGFLSKHSIQTNLIFKNFLTKSVDKGYQVDTILRIFKKRLTKLIIHYCTIN</sequence>
<reference evidence="1" key="1">
    <citation type="submission" date="2018-04" db="EMBL/GenBank/DDBJ databases">
        <title>Transcriptome assembly of Sipha flava.</title>
        <authorList>
            <person name="Scully E.D."/>
            <person name="Geib S.M."/>
            <person name="Palmer N.A."/>
            <person name="Koch K."/>
            <person name="Bradshaw J."/>
            <person name="Heng-Moss T."/>
            <person name="Sarath G."/>
        </authorList>
    </citation>
    <scope>NUCLEOTIDE SEQUENCE</scope>
</reference>
<gene>
    <name evidence="1" type="ORF">g.105818</name>
</gene>
<organism evidence="1">
    <name type="scientific">Sipha flava</name>
    <name type="common">yellow sugarcane aphid</name>
    <dbReference type="NCBI Taxonomy" id="143950"/>
    <lineage>
        <taxon>Eukaryota</taxon>
        <taxon>Metazoa</taxon>
        <taxon>Ecdysozoa</taxon>
        <taxon>Arthropoda</taxon>
        <taxon>Hexapoda</taxon>
        <taxon>Insecta</taxon>
        <taxon>Pterygota</taxon>
        <taxon>Neoptera</taxon>
        <taxon>Paraneoptera</taxon>
        <taxon>Hemiptera</taxon>
        <taxon>Sternorrhyncha</taxon>
        <taxon>Aphidomorpha</taxon>
        <taxon>Aphidoidea</taxon>
        <taxon>Aphididae</taxon>
        <taxon>Sipha</taxon>
    </lineage>
</organism>
<dbReference type="OrthoDB" id="6629632at2759"/>
<dbReference type="AlphaFoldDB" id="A0A2S2QAG3"/>
<accession>A0A2S2QAG3</accession>
<name>A0A2S2QAG3_9HEMI</name>
<proteinExistence type="predicted"/>
<dbReference type="EMBL" id="GGMS01005521">
    <property type="protein sequence ID" value="MBY74724.1"/>
    <property type="molecule type" value="Transcribed_RNA"/>
</dbReference>